<dbReference type="Proteomes" id="UP001153148">
    <property type="component" value="Unassembled WGS sequence"/>
</dbReference>
<sequence>MELYWRTVDQPH</sequence>
<accession>A0ABN7PGB1</accession>
<keyword evidence="2" id="KW-1185">Reference proteome</keyword>
<organism evidence="1 2">
    <name type="scientific">Timema podura</name>
    <name type="common">Walking stick</name>
    <dbReference type="NCBI Taxonomy" id="61482"/>
    <lineage>
        <taxon>Eukaryota</taxon>
        <taxon>Metazoa</taxon>
        <taxon>Ecdysozoa</taxon>
        <taxon>Arthropoda</taxon>
        <taxon>Hexapoda</taxon>
        <taxon>Insecta</taxon>
        <taxon>Pterygota</taxon>
        <taxon>Neoptera</taxon>
        <taxon>Polyneoptera</taxon>
        <taxon>Phasmatodea</taxon>
        <taxon>Timematodea</taxon>
        <taxon>Timematoidea</taxon>
        <taxon>Timematidae</taxon>
        <taxon>Timema</taxon>
    </lineage>
</organism>
<name>A0ABN7PGB1_TIMPD</name>
<gene>
    <name evidence="1" type="ORF">TPAB3V08_LOCUS13110</name>
</gene>
<proteinExistence type="predicted"/>
<comment type="caution">
    <text evidence="1">The sequence shown here is derived from an EMBL/GenBank/DDBJ whole genome shotgun (WGS) entry which is preliminary data.</text>
</comment>
<evidence type="ECO:0000313" key="1">
    <source>
        <dbReference type="EMBL" id="CAG2066167.1"/>
    </source>
</evidence>
<protein>
    <submittedName>
        <fullName evidence="1">Uncharacterized protein</fullName>
    </submittedName>
</protein>
<evidence type="ECO:0000313" key="2">
    <source>
        <dbReference type="Proteomes" id="UP001153148"/>
    </source>
</evidence>
<reference evidence="1" key="1">
    <citation type="submission" date="2021-03" db="EMBL/GenBank/DDBJ databases">
        <authorList>
            <person name="Tran Van P."/>
        </authorList>
    </citation>
    <scope>NUCLEOTIDE SEQUENCE</scope>
</reference>
<dbReference type="EMBL" id="CAJPIN010051134">
    <property type="protein sequence ID" value="CAG2066167.1"/>
    <property type="molecule type" value="Genomic_DNA"/>
</dbReference>